<keyword evidence="3" id="KW-1185">Reference proteome</keyword>
<accession>A0A6A4HRY7</accession>
<dbReference type="EMBL" id="ML770111">
    <property type="protein sequence ID" value="KAE9384607.1"/>
    <property type="molecule type" value="Genomic_DNA"/>
</dbReference>
<evidence type="ECO:0000313" key="1">
    <source>
        <dbReference type="EMBL" id="KAE9384607.1"/>
    </source>
</evidence>
<organism evidence="2 3">
    <name type="scientific">Gymnopus androsaceus JB14</name>
    <dbReference type="NCBI Taxonomy" id="1447944"/>
    <lineage>
        <taxon>Eukaryota</taxon>
        <taxon>Fungi</taxon>
        <taxon>Dikarya</taxon>
        <taxon>Basidiomycota</taxon>
        <taxon>Agaricomycotina</taxon>
        <taxon>Agaricomycetes</taxon>
        <taxon>Agaricomycetidae</taxon>
        <taxon>Agaricales</taxon>
        <taxon>Marasmiineae</taxon>
        <taxon>Omphalotaceae</taxon>
        <taxon>Gymnopus</taxon>
    </lineage>
</organism>
<protein>
    <submittedName>
        <fullName evidence="2">Uncharacterized protein</fullName>
    </submittedName>
</protein>
<sequence length="60" mass="6614">MSTPGFAVAIEYGLEYTDNTEDIPSTCGTHDFINSFFAIYELANSFESELGKTLSVKVEI</sequence>
<evidence type="ECO:0000313" key="2">
    <source>
        <dbReference type="EMBL" id="KAE9400510.1"/>
    </source>
</evidence>
<dbReference type="AlphaFoldDB" id="A0A6A4HRY7"/>
<gene>
    <name evidence="2" type="ORF">BT96DRAFT_919369</name>
    <name evidence="1" type="ORF">BT96DRAFT_929202</name>
</gene>
<reference evidence="2" key="1">
    <citation type="journal article" date="2019" name="Environ. Microbiol.">
        <title>Fungal ecological strategies reflected in gene transcription - a case study of two litter decomposers.</title>
        <authorList>
            <person name="Barbi F."/>
            <person name="Kohler A."/>
            <person name="Barry K."/>
            <person name="Baskaran P."/>
            <person name="Daum C."/>
            <person name="Fauchery L."/>
            <person name="Ihrmark K."/>
            <person name="Kuo A."/>
            <person name="LaButti K."/>
            <person name="Lipzen A."/>
            <person name="Morin E."/>
            <person name="Grigoriev I.V."/>
            <person name="Henrissat B."/>
            <person name="Lindahl B."/>
            <person name="Martin F."/>
        </authorList>
    </citation>
    <scope>NUCLEOTIDE SEQUENCE</scope>
    <source>
        <strain evidence="2">JB14</strain>
    </source>
</reference>
<dbReference type="EMBL" id="ML769455">
    <property type="protein sequence ID" value="KAE9400510.1"/>
    <property type="molecule type" value="Genomic_DNA"/>
</dbReference>
<name>A0A6A4HRY7_9AGAR</name>
<dbReference type="Proteomes" id="UP000799118">
    <property type="component" value="Unassembled WGS sequence"/>
</dbReference>
<evidence type="ECO:0000313" key="3">
    <source>
        <dbReference type="Proteomes" id="UP000799118"/>
    </source>
</evidence>
<proteinExistence type="predicted"/>